<dbReference type="AlphaFoldDB" id="A0A091FSM9"/>
<organism evidence="2 3">
    <name type="scientific">Cuculus canorus</name>
    <name type="common">Common cuckoo</name>
    <dbReference type="NCBI Taxonomy" id="55661"/>
    <lineage>
        <taxon>Eukaryota</taxon>
        <taxon>Metazoa</taxon>
        <taxon>Chordata</taxon>
        <taxon>Craniata</taxon>
        <taxon>Vertebrata</taxon>
        <taxon>Euteleostomi</taxon>
        <taxon>Archelosauria</taxon>
        <taxon>Archosauria</taxon>
        <taxon>Dinosauria</taxon>
        <taxon>Saurischia</taxon>
        <taxon>Theropoda</taxon>
        <taxon>Coelurosauria</taxon>
        <taxon>Aves</taxon>
        <taxon>Neognathae</taxon>
        <taxon>Neoaves</taxon>
        <taxon>Otidimorphae</taxon>
        <taxon>Cuculiformes</taxon>
        <taxon>Cuculidae</taxon>
        <taxon>Cuculus</taxon>
    </lineage>
</organism>
<sequence>NCTRVEDLGACLGNTDNFCPANISCQCKDEKPFCRCDYFRVGWKEYWYMGPKCNHLWNTLSFILVSTLPAVALVIIV</sequence>
<dbReference type="STRING" id="55661.A0A091FSM9"/>
<protein>
    <submittedName>
        <fullName evidence="2">Uncharacterized protein</fullName>
    </submittedName>
</protein>
<keyword evidence="1" id="KW-0472">Membrane</keyword>
<feature type="non-terminal residue" evidence="2">
    <location>
        <position position="77"/>
    </location>
</feature>
<keyword evidence="3" id="KW-1185">Reference proteome</keyword>
<accession>A0A091FSM9</accession>
<proteinExistence type="predicted"/>
<evidence type="ECO:0000256" key="1">
    <source>
        <dbReference type="SAM" id="Phobius"/>
    </source>
</evidence>
<evidence type="ECO:0000313" key="2">
    <source>
        <dbReference type="EMBL" id="KFO72006.1"/>
    </source>
</evidence>
<keyword evidence="1" id="KW-0812">Transmembrane</keyword>
<evidence type="ECO:0000313" key="3">
    <source>
        <dbReference type="Proteomes" id="UP000053760"/>
    </source>
</evidence>
<feature type="non-terminal residue" evidence="2">
    <location>
        <position position="1"/>
    </location>
</feature>
<feature type="transmembrane region" description="Helical" evidence="1">
    <location>
        <begin position="56"/>
        <end position="76"/>
    </location>
</feature>
<dbReference type="Proteomes" id="UP000053760">
    <property type="component" value="Unassembled WGS sequence"/>
</dbReference>
<name>A0A091FSM9_CUCCA</name>
<gene>
    <name evidence="2" type="ORF">N303_06653</name>
</gene>
<keyword evidence="1" id="KW-1133">Transmembrane helix</keyword>
<reference evidence="2 3" key="1">
    <citation type="submission" date="2014-04" db="EMBL/GenBank/DDBJ databases">
        <title>Genome evolution of avian class.</title>
        <authorList>
            <person name="Zhang G."/>
            <person name="Li C."/>
        </authorList>
    </citation>
    <scope>NUCLEOTIDE SEQUENCE [LARGE SCALE GENOMIC DNA]</scope>
    <source>
        <strain evidence="2">BGI_N303</strain>
    </source>
</reference>
<dbReference type="EMBL" id="KL447296">
    <property type="protein sequence ID" value="KFO72006.1"/>
    <property type="molecule type" value="Genomic_DNA"/>
</dbReference>